<dbReference type="AlphaFoldDB" id="A0A0C3ATQ6"/>
<proteinExistence type="predicted"/>
<dbReference type="Proteomes" id="UP000053989">
    <property type="component" value="Unassembled WGS sequence"/>
</dbReference>
<protein>
    <submittedName>
        <fullName evidence="1">Uncharacterized protein</fullName>
    </submittedName>
</protein>
<dbReference type="EMBL" id="KN822009">
    <property type="protein sequence ID" value="KIM68347.1"/>
    <property type="molecule type" value="Genomic_DNA"/>
</dbReference>
<evidence type="ECO:0000313" key="1">
    <source>
        <dbReference type="EMBL" id="KIM68347.1"/>
    </source>
</evidence>
<sequence>MLTFVALNLGLPHRRWCSLCVLDLKRSGHINASKTPQSVDLPATLLSPYEWLRESGTSVLRTFDSLRVDTVATFHVITVTVVSNSVAISINNSHALNCPSLLIHMLGHCESVRISRSRIVCSGVGVLSHGQRVRMAPEAVCHACAPSFGTSR</sequence>
<evidence type="ECO:0000313" key="2">
    <source>
        <dbReference type="Proteomes" id="UP000053989"/>
    </source>
</evidence>
<dbReference type="InParanoid" id="A0A0C3ATQ6"/>
<organism evidence="1 2">
    <name type="scientific">Scleroderma citrinum Foug A</name>
    <dbReference type="NCBI Taxonomy" id="1036808"/>
    <lineage>
        <taxon>Eukaryota</taxon>
        <taxon>Fungi</taxon>
        <taxon>Dikarya</taxon>
        <taxon>Basidiomycota</taxon>
        <taxon>Agaricomycotina</taxon>
        <taxon>Agaricomycetes</taxon>
        <taxon>Agaricomycetidae</taxon>
        <taxon>Boletales</taxon>
        <taxon>Sclerodermatineae</taxon>
        <taxon>Sclerodermataceae</taxon>
        <taxon>Scleroderma</taxon>
    </lineage>
</organism>
<gene>
    <name evidence="1" type="ORF">SCLCIDRAFT_20253</name>
</gene>
<keyword evidence="2" id="KW-1185">Reference proteome</keyword>
<reference evidence="2" key="2">
    <citation type="submission" date="2015-01" db="EMBL/GenBank/DDBJ databases">
        <title>Evolutionary Origins and Diversification of the Mycorrhizal Mutualists.</title>
        <authorList>
            <consortium name="DOE Joint Genome Institute"/>
            <consortium name="Mycorrhizal Genomics Consortium"/>
            <person name="Kohler A."/>
            <person name="Kuo A."/>
            <person name="Nagy L.G."/>
            <person name="Floudas D."/>
            <person name="Copeland A."/>
            <person name="Barry K.W."/>
            <person name="Cichocki N."/>
            <person name="Veneault-Fourrey C."/>
            <person name="LaButti K."/>
            <person name="Lindquist E.A."/>
            <person name="Lipzen A."/>
            <person name="Lundell T."/>
            <person name="Morin E."/>
            <person name="Murat C."/>
            <person name="Riley R."/>
            <person name="Ohm R."/>
            <person name="Sun H."/>
            <person name="Tunlid A."/>
            <person name="Henrissat B."/>
            <person name="Grigoriev I.V."/>
            <person name="Hibbett D.S."/>
            <person name="Martin F."/>
        </authorList>
    </citation>
    <scope>NUCLEOTIDE SEQUENCE [LARGE SCALE GENOMIC DNA]</scope>
    <source>
        <strain evidence="2">Foug A</strain>
    </source>
</reference>
<dbReference type="HOGENOM" id="CLU_1723433_0_0_1"/>
<name>A0A0C3ATQ6_9AGAM</name>
<accession>A0A0C3ATQ6</accession>
<reference evidence="1 2" key="1">
    <citation type="submission" date="2014-04" db="EMBL/GenBank/DDBJ databases">
        <authorList>
            <consortium name="DOE Joint Genome Institute"/>
            <person name="Kuo A."/>
            <person name="Kohler A."/>
            <person name="Nagy L.G."/>
            <person name="Floudas D."/>
            <person name="Copeland A."/>
            <person name="Barry K.W."/>
            <person name="Cichocki N."/>
            <person name="Veneault-Fourrey C."/>
            <person name="LaButti K."/>
            <person name="Lindquist E.A."/>
            <person name="Lipzen A."/>
            <person name="Lundell T."/>
            <person name="Morin E."/>
            <person name="Murat C."/>
            <person name="Sun H."/>
            <person name="Tunlid A."/>
            <person name="Henrissat B."/>
            <person name="Grigoriev I.V."/>
            <person name="Hibbett D.S."/>
            <person name="Martin F."/>
            <person name="Nordberg H.P."/>
            <person name="Cantor M.N."/>
            <person name="Hua S.X."/>
        </authorList>
    </citation>
    <scope>NUCLEOTIDE SEQUENCE [LARGE SCALE GENOMIC DNA]</scope>
    <source>
        <strain evidence="1 2">Foug A</strain>
    </source>
</reference>